<dbReference type="EMBL" id="ML178820">
    <property type="protein sequence ID" value="TFL03380.1"/>
    <property type="molecule type" value="Genomic_DNA"/>
</dbReference>
<accession>A0A5C3QRD4</accession>
<evidence type="ECO:0000313" key="3">
    <source>
        <dbReference type="EMBL" id="TFL03380.1"/>
    </source>
</evidence>
<feature type="region of interest" description="Disordered" evidence="1">
    <location>
        <begin position="383"/>
        <end position="416"/>
    </location>
</feature>
<keyword evidence="2" id="KW-1133">Transmembrane helix</keyword>
<proteinExistence type="predicted"/>
<dbReference type="Proteomes" id="UP000305067">
    <property type="component" value="Unassembled WGS sequence"/>
</dbReference>
<keyword evidence="4" id="KW-1185">Reference proteome</keyword>
<dbReference type="OrthoDB" id="3351617at2759"/>
<dbReference type="AlphaFoldDB" id="A0A5C3QRD4"/>
<feature type="compositionally biased region" description="Basic and acidic residues" evidence="1">
    <location>
        <begin position="400"/>
        <end position="409"/>
    </location>
</feature>
<organism evidence="3 4">
    <name type="scientific">Pterulicium gracile</name>
    <dbReference type="NCBI Taxonomy" id="1884261"/>
    <lineage>
        <taxon>Eukaryota</taxon>
        <taxon>Fungi</taxon>
        <taxon>Dikarya</taxon>
        <taxon>Basidiomycota</taxon>
        <taxon>Agaricomycotina</taxon>
        <taxon>Agaricomycetes</taxon>
        <taxon>Agaricomycetidae</taxon>
        <taxon>Agaricales</taxon>
        <taxon>Pleurotineae</taxon>
        <taxon>Pterulaceae</taxon>
        <taxon>Pterulicium</taxon>
    </lineage>
</organism>
<feature type="transmembrane region" description="Helical" evidence="2">
    <location>
        <begin position="30"/>
        <end position="51"/>
    </location>
</feature>
<feature type="transmembrane region" description="Helical" evidence="2">
    <location>
        <begin position="174"/>
        <end position="195"/>
    </location>
</feature>
<name>A0A5C3QRD4_9AGAR</name>
<evidence type="ECO:0000256" key="1">
    <source>
        <dbReference type="SAM" id="MobiDB-lite"/>
    </source>
</evidence>
<keyword evidence="2" id="KW-0812">Transmembrane</keyword>
<protein>
    <submittedName>
        <fullName evidence="3">Uncharacterized protein</fullName>
    </submittedName>
</protein>
<feature type="transmembrane region" description="Helical" evidence="2">
    <location>
        <begin position="232"/>
        <end position="253"/>
    </location>
</feature>
<keyword evidence="2" id="KW-0472">Membrane</keyword>
<evidence type="ECO:0000256" key="2">
    <source>
        <dbReference type="SAM" id="Phobius"/>
    </source>
</evidence>
<evidence type="ECO:0000313" key="4">
    <source>
        <dbReference type="Proteomes" id="UP000305067"/>
    </source>
</evidence>
<gene>
    <name evidence="3" type="ORF">BDV98DRAFT_564121</name>
</gene>
<sequence length="416" mass="44933">MSAITTSNGGVQCAAGFVSFIVQEDIRTHIVSTTAFSVHMCVAGLTLFFLYKQISSSTFPVCGRMIYVCALLIMGAINYACFTASQSRWTDFWIQTVLRDAASFGDEGIESAYCSVDNPQLIRDQRELTQKIVVSGATSPLDFIQYGSAVLIALLYQSYLLYRFKLVWNFQSAYALIAPALLLLGIFVVGILNVITPRGDAGLGPLGFSASESDFGPSFGDVAGNSAILPQAFWGLCLTFNAGFTLLIVLKLYRMRSRVCTALGKSYGKMYTGIAAMLLESALLYTIVVVVAYVKLPSAGGTYNLFSPLATQTECIAGELIILRVALGRSLTRAVVDEVTEHTTHLKGPNGIARNPILPSRMPQFAAIASALTTISIRRTSQSPWNPAITEEDDQASTADLKRNDKCPREVAAADA</sequence>
<feature type="transmembrane region" description="Helical" evidence="2">
    <location>
        <begin position="274"/>
        <end position="294"/>
    </location>
</feature>
<feature type="transmembrane region" description="Helical" evidence="2">
    <location>
        <begin position="63"/>
        <end position="85"/>
    </location>
</feature>
<reference evidence="3 4" key="1">
    <citation type="journal article" date="2019" name="Nat. Ecol. Evol.">
        <title>Megaphylogeny resolves global patterns of mushroom evolution.</title>
        <authorList>
            <person name="Varga T."/>
            <person name="Krizsan K."/>
            <person name="Foldi C."/>
            <person name="Dima B."/>
            <person name="Sanchez-Garcia M."/>
            <person name="Sanchez-Ramirez S."/>
            <person name="Szollosi G.J."/>
            <person name="Szarkandi J.G."/>
            <person name="Papp V."/>
            <person name="Albert L."/>
            <person name="Andreopoulos W."/>
            <person name="Angelini C."/>
            <person name="Antonin V."/>
            <person name="Barry K.W."/>
            <person name="Bougher N.L."/>
            <person name="Buchanan P."/>
            <person name="Buyck B."/>
            <person name="Bense V."/>
            <person name="Catcheside P."/>
            <person name="Chovatia M."/>
            <person name="Cooper J."/>
            <person name="Damon W."/>
            <person name="Desjardin D."/>
            <person name="Finy P."/>
            <person name="Geml J."/>
            <person name="Haridas S."/>
            <person name="Hughes K."/>
            <person name="Justo A."/>
            <person name="Karasinski D."/>
            <person name="Kautmanova I."/>
            <person name="Kiss B."/>
            <person name="Kocsube S."/>
            <person name="Kotiranta H."/>
            <person name="LaButti K.M."/>
            <person name="Lechner B.E."/>
            <person name="Liimatainen K."/>
            <person name="Lipzen A."/>
            <person name="Lukacs Z."/>
            <person name="Mihaltcheva S."/>
            <person name="Morgado L.N."/>
            <person name="Niskanen T."/>
            <person name="Noordeloos M.E."/>
            <person name="Ohm R.A."/>
            <person name="Ortiz-Santana B."/>
            <person name="Ovrebo C."/>
            <person name="Racz N."/>
            <person name="Riley R."/>
            <person name="Savchenko A."/>
            <person name="Shiryaev A."/>
            <person name="Soop K."/>
            <person name="Spirin V."/>
            <person name="Szebenyi C."/>
            <person name="Tomsovsky M."/>
            <person name="Tulloss R.E."/>
            <person name="Uehling J."/>
            <person name="Grigoriev I.V."/>
            <person name="Vagvolgyi C."/>
            <person name="Papp T."/>
            <person name="Martin F.M."/>
            <person name="Miettinen O."/>
            <person name="Hibbett D.S."/>
            <person name="Nagy L.G."/>
        </authorList>
    </citation>
    <scope>NUCLEOTIDE SEQUENCE [LARGE SCALE GENOMIC DNA]</scope>
    <source>
        <strain evidence="3 4">CBS 309.79</strain>
    </source>
</reference>
<feature type="transmembrane region" description="Helical" evidence="2">
    <location>
        <begin position="143"/>
        <end position="162"/>
    </location>
</feature>